<reference evidence="3 4" key="1">
    <citation type="submission" date="2016-11" db="EMBL/GenBank/DDBJ databases">
        <authorList>
            <person name="Jaros S."/>
            <person name="Januszkiewicz K."/>
            <person name="Wedrychowicz H."/>
        </authorList>
    </citation>
    <scope>NUCLEOTIDE SEQUENCE [LARGE SCALE GENOMIC DNA]</scope>
    <source>
        <strain evidence="3 4">CGMCC 4.2025</strain>
    </source>
</reference>
<dbReference type="Gene3D" id="3.40.50.450">
    <property type="match status" value="1"/>
</dbReference>
<evidence type="ECO:0000256" key="1">
    <source>
        <dbReference type="ARBA" id="ARBA00006525"/>
    </source>
</evidence>
<dbReference type="PANTHER" id="PTHR43022:SF1">
    <property type="entry name" value="PROTEIN SMF"/>
    <property type="match status" value="1"/>
</dbReference>
<proteinExistence type="inferred from homology"/>
<evidence type="ECO:0000313" key="3">
    <source>
        <dbReference type="EMBL" id="SHM68486.1"/>
    </source>
</evidence>
<dbReference type="PANTHER" id="PTHR43022">
    <property type="entry name" value="PROTEIN SMF"/>
    <property type="match status" value="1"/>
</dbReference>
<evidence type="ECO:0000259" key="2">
    <source>
        <dbReference type="Pfam" id="PF02481"/>
    </source>
</evidence>
<accession>A0A1M7KSR5</accession>
<dbReference type="EMBL" id="FRBI01000013">
    <property type="protein sequence ID" value="SHM68486.1"/>
    <property type="molecule type" value="Genomic_DNA"/>
</dbReference>
<protein>
    <submittedName>
        <fullName evidence="3">DNA processing protein</fullName>
    </submittedName>
</protein>
<organism evidence="3 4">
    <name type="scientific">Actinacidiphila paucisporea</name>
    <dbReference type="NCBI Taxonomy" id="310782"/>
    <lineage>
        <taxon>Bacteria</taxon>
        <taxon>Bacillati</taxon>
        <taxon>Actinomycetota</taxon>
        <taxon>Actinomycetes</taxon>
        <taxon>Kitasatosporales</taxon>
        <taxon>Streptomycetaceae</taxon>
        <taxon>Actinacidiphila</taxon>
    </lineage>
</organism>
<dbReference type="Proteomes" id="UP000184111">
    <property type="component" value="Unassembled WGS sequence"/>
</dbReference>
<keyword evidence="4" id="KW-1185">Reference proteome</keyword>
<dbReference type="InterPro" id="IPR003488">
    <property type="entry name" value="DprA"/>
</dbReference>
<dbReference type="STRING" id="310782.SAMN05216499_11386"/>
<dbReference type="NCBIfam" id="TIGR00732">
    <property type="entry name" value="dprA"/>
    <property type="match status" value="1"/>
</dbReference>
<feature type="domain" description="Smf/DprA SLOG" evidence="2">
    <location>
        <begin position="101"/>
        <end position="311"/>
    </location>
</feature>
<dbReference type="GO" id="GO:0009294">
    <property type="term" value="P:DNA-mediated transformation"/>
    <property type="evidence" value="ECO:0007669"/>
    <property type="project" value="InterPro"/>
</dbReference>
<name>A0A1M7KSR5_9ACTN</name>
<dbReference type="SUPFAM" id="SSF102405">
    <property type="entry name" value="MCP/YpsA-like"/>
    <property type="match status" value="1"/>
</dbReference>
<dbReference type="Pfam" id="PF02481">
    <property type="entry name" value="DNA_processg_A"/>
    <property type="match status" value="1"/>
</dbReference>
<comment type="similarity">
    <text evidence="1">Belongs to the DprA/Smf family.</text>
</comment>
<evidence type="ECO:0000313" key="4">
    <source>
        <dbReference type="Proteomes" id="UP000184111"/>
    </source>
</evidence>
<sequence>MLRRFYGSGGEGGEAAQGLGEWIGWEERLGRAALTRIAEPGDEVMGRAVRDLGVQEALRAARGGRPLPGASPRRTASYERRAARADPVADLAAAHRAGARFVCPGDGDWPGQLDDLGPQRPIGLWVRGRPSLRLWALRSVAVVGARACTDYGAHMAAGLGAGLAGAGWVVVSGAAYGVDGVVHRSALAAGGATVGVVACGVDVPYPPGNAQLIGQIAERGLLVGELPPGDHPTRSRFVLRNRVIAALTRGTVVVEARYRSGSLITARRAAAMGRVTMGVPGPCTSGLSEGVHELLRGGAAVVTDAAEVVELVGEIGADLAPLRRGPVLPRDLLSPAAAQVLEAMPGRGAADERRIADAAGTTCDDTLSRLYELQALGFVERQDGRWQLVRTARDDRARHPG</sequence>
<dbReference type="AlphaFoldDB" id="A0A1M7KSR5"/>
<dbReference type="InterPro" id="IPR057666">
    <property type="entry name" value="DrpA_SLOG"/>
</dbReference>
<gene>
    <name evidence="3" type="ORF">SAMN05216499_11386</name>
</gene>